<dbReference type="CDD" id="cd05008">
    <property type="entry name" value="SIS_GlmS_GlmD_1"/>
    <property type="match status" value="1"/>
</dbReference>
<feature type="domain" description="SIS" evidence="12">
    <location>
        <begin position="286"/>
        <end position="425"/>
    </location>
</feature>
<evidence type="ECO:0000313" key="13">
    <source>
        <dbReference type="EMBL" id="KAB3527198.1"/>
    </source>
</evidence>
<dbReference type="PANTHER" id="PTHR10937">
    <property type="entry name" value="GLUCOSAMINE--FRUCTOSE-6-PHOSPHATE AMINOTRANSFERASE, ISOMERIZING"/>
    <property type="match status" value="1"/>
</dbReference>
<dbReference type="Pfam" id="PF01380">
    <property type="entry name" value="SIS"/>
    <property type="match status" value="2"/>
</dbReference>
<feature type="domain" description="SIS" evidence="12">
    <location>
        <begin position="458"/>
        <end position="599"/>
    </location>
</feature>
<keyword evidence="9" id="KW-0315">Glutamine amidotransferase</keyword>
<comment type="caution">
    <text evidence="13">The sequence shown here is derived from an EMBL/GenBank/DDBJ whole genome shotgun (WGS) entry which is preliminary data.</text>
</comment>
<evidence type="ECO:0000256" key="10">
    <source>
        <dbReference type="HAMAP-Rule" id="MF_00164"/>
    </source>
</evidence>
<dbReference type="InterPro" id="IPR017932">
    <property type="entry name" value="GATase_2_dom"/>
</dbReference>
<dbReference type="HAMAP" id="MF_00164">
    <property type="entry name" value="GlmS"/>
    <property type="match status" value="1"/>
</dbReference>
<feature type="initiator methionine" description="Removed" evidence="10">
    <location>
        <position position="1"/>
    </location>
</feature>
<dbReference type="InterPro" id="IPR047084">
    <property type="entry name" value="GFAT_N"/>
</dbReference>
<dbReference type="SUPFAM" id="SSF56235">
    <property type="entry name" value="N-terminal nucleophile aminohydrolases (Ntn hydrolases)"/>
    <property type="match status" value="1"/>
</dbReference>
<dbReference type="InterPro" id="IPR035466">
    <property type="entry name" value="GlmS/AgaS_SIS"/>
</dbReference>
<dbReference type="InterPro" id="IPR001347">
    <property type="entry name" value="SIS_dom"/>
</dbReference>
<sequence>MCGVVGYVGDQSVTNILVEGLAKLEYRGYDSAGVAILNQEGIHVRKFKGRLSILADYLEKEPISGNIGIGHTRWATHGEPSDRNAHPHTNVVGNIALIHNGIIENYMKIKEWLIEEKGIQFKSETDSEVVAHLIDHFYEGDLLKAVYRAIARMEGAYAIGVICKDEPDKIVAVRKDSPLIVGLGEGENFLASDIPALLKHTKKMYLIENDEVVLLTKDEVKIFNELGQQVDREVFHVTWDAEAAEKEGYQHFMIKEIHEQPKGVHETLMRRLDKDHNIVLDGIKLTKEDLEKINKVYIVACGTAYHAGLVGRYAIEKFAKIPVEVDVASEFRYRDPFVDENTLFIAVSQSGETLDTLAALREAKRKGARILSVVNVVGSSVARESHDVFYTWAGPEIAVASTKAYTTQLMAMYLIALNMASTKGTMSKEDYSKVVAELKTLPEKIEKILGDIDKIQHQADAQFSNESVFFMGRGLDVNVAHEGSLKLKEISYINSFAIAAGELKHGTIALIEDGTLVIALATQDHLYEKMLSNIQEVKARGAYVLAVAKEGNKEAEKTADVVMYIPDTTDELTPILSVIPLQLFAYFIAVARGCDVDKPKNLAKSVTVE</sequence>
<feature type="domain" description="Glutamine amidotransferase type-2" evidence="11">
    <location>
        <begin position="2"/>
        <end position="218"/>
    </location>
</feature>
<dbReference type="OrthoDB" id="106547at2"/>
<dbReference type="PROSITE" id="PS51464">
    <property type="entry name" value="SIS"/>
    <property type="match status" value="2"/>
</dbReference>
<dbReference type="EC" id="2.6.1.16" evidence="3 10"/>
<proteinExistence type="inferred from homology"/>
<dbReference type="GO" id="GO:0005975">
    <property type="term" value="P:carbohydrate metabolic process"/>
    <property type="evidence" value="ECO:0007669"/>
    <property type="project" value="UniProtKB-UniRule"/>
</dbReference>
<dbReference type="GO" id="GO:0006487">
    <property type="term" value="P:protein N-linked glycosylation"/>
    <property type="evidence" value="ECO:0007669"/>
    <property type="project" value="TreeGrafter"/>
</dbReference>
<comment type="subunit">
    <text evidence="10">Homodimer.</text>
</comment>
<evidence type="ECO:0000256" key="1">
    <source>
        <dbReference type="ARBA" id="ARBA00001031"/>
    </source>
</evidence>
<comment type="function">
    <text evidence="10">Catalyzes the first step in hexosamine metabolism, converting fructose-6P into glucosamine-6P using glutamine as a nitrogen source.</text>
</comment>
<dbReference type="NCBIfam" id="NF001484">
    <property type="entry name" value="PRK00331.1"/>
    <property type="match status" value="1"/>
</dbReference>
<dbReference type="AlphaFoldDB" id="A0A833HMW6"/>
<evidence type="ECO:0000256" key="5">
    <source>
        <dbReference type="ARBA" id="ARBA00022490"/>
    </source>
</evidence>
<dbReference type="Gene3D" id="3.60.20.10">
    <property type="entry name" value="Glutamine Phosphoribosylpyrophosphate, subunit 1, domain 1"/>
    <property type="match status" value="1"/>
</dbReference>
<keyword evidence="6 10" id="KW-0032">Aminotransferase</keyword>
<dbReference type="GO" id="GO:0004360">
    <property type="term" value="F:glutamine-fructose-6-phosphate transaminase (isomerizing) activity"/>
    <property type="evidence" value="ECO:0007669"/>
    <property type="project" value="UniProtKB-UniRule"/>
</dbReference>
<dbReference type="GO" id="GO:0097367">
    <property type="term" value="F:carbohydrate derivative binding"/>
    <property type="evidence" value="ECO:0007669"/>
    <property type="project" value="InterPro"/>
</dbReference>
<evidence type="ECO:0000256" key="4">
    <source>
        <dbReference type="ARBA" id="ARBA00016090"/>
    </source>
</evidence>
<gene>
    <name evidence="10 13" type="primary">glmS</name>
    <name evidence="13" type="ORF">F8153_12810</name>
</gene>
<dbReference type="RefSeq" id="WP_151866750.1">
    <property type="nucleotide sequence ID" value="NZ_WBZB01000046.1"/>
</dbReference>
<evidence type="ECO:0000313" key="14">
    <source>
        <dbReference type="Proteomes" id="UP000465601"/>
    </source>
</evidence>
<evidence type="ECO:0000259" key="12">
    <source>
        <dbReference type="PROSITE" id="PS51464"/>
    </source>
</evidence>
<dbReference type="PANTHER" id="PTHR10937:SF0">
    <property type="entry name" value="GLUTAMINE--FRUCTOSE-6-PHOSPHATE TRANSAMINASE (ISOMERIZING)"/>
    <property type="match status" value="1"/>
</dbReference>
<dbReference type="GO" id="GO:0006047">
    <property type="term" value="P:UDP-N-acetylglucosamine metabolic process"/>
    <property type="evidence" value="ECO:0007669"/>
    <property type="project" value="TreeGrafter"/>
</dbReference>
<dbReference type="CDD" id="cd00714">
    <property type="entry name" value="GFAT"/>
    <property type="match status" value="1"/>
</dbReference>
<evidence type="ECO:0000256" key="6">
    <source>
        <dbReference type="ARBA" id="ARBA00022576"/>
    </source>
</evidence>
<dbReference type="InterPro" id="IPR046348">
    <property type="entry name" value="SIS_dom_sf"/>
</dbReference>
<keyword evidence="7 10" id="KW-0808">Transferase</keyword>
<keyword evidence="14" id="KW-1185">Reference proteome</keyword>
<comment type="subcellular location">
    <subcellularLocation>
        <location evidence="2 10">Cytoplasm</location>
    </subcellularLocation>
</comment>
<keyword evidence="5 10" id="KW-0963">Cytoplasm</keyword>
<comment type="catalytic activity">
    <reaction evidence="1 10">
        <text>D-fructose 6-phosphate + L-glutamine = D-glucosamine 6-phosphate + L-glutamate</text>
        <dbReference type="Rhea" id="RHEA:13237"/>
        <dbReference type="ChEBI" id="CHEBI:29985"/>
        <dbReference type="ChEBI" id="CHEBI:58359"/>
        <dbReference type="ChEBI" id="CHEBI:58725"/>
        <dbReference type="ChEBI" id="CHEBI:61527"/>
        <dbReference type="EC" id="2.6.1.16"/>
    </reaction>
</comment>
<dbReference type="GO" id="GO:0005829">
    <property type="term" value="C:cytosol"/>
    <property type="evidence" value="ECO:0007669"/>
    <property type="project" value="TreeGrafter"/>
</dbReference>
<dbReference type="InterPro" id="IPR035490">
    <property type="entry name" value="GlmS/FrlB_SIS"/>
</dbReference>
<dbReference type="CDD" id="cd05009">
    <property type="entry name" value="SIS_GlmS_GlmD_2"/>
    <property type="match status" value="1"/>
</dbReference>
<dbReference type="InterPro" id="IPR005855">
    <property type="entry name" value="GFAT"/>
</dbReference>
<dbReference type="GO" id="GO:0006002">
    <property type="term" value="P:fructose 6-phosphate metabolic process"/>
    <property type="evidence" value="ECO:0007669"/>
    <property type="project" value="TreeGrafter"/>
</dbReference>
<dbReference type="SUPFAM" id="SSF53697">
    <property type="entry name" value="SIS domain"/>
    <property type="match status" value="1"/>
</dbReference>
<protein>
    <recommendedName>
        <fullName evidence="4 10">Glutamine--fructose-6-phosphate aminotransferase [isomerizing]</fullName>
        <ecNumber evidence="3 10">2.6.1.16</ecNumber>
    </recommendedName>
    <alternativeName>
        <fullName evidence="10">D-fructose-6-phosphate amidotransferase</fullName>
    </alternativeName>
    <alternativeName>
        <fullName evidence="10">GFAT</fullName>
    </alternativeName>
    <alternativeName>
        <fullName evidence="10">Glucosamine-6-phosphate synthase</fullName>
    </alternativeName>
    <alternativeName>
        <fullName evidence="10">Hexosephosphate aminotransferase</fullName>
    </alternativeName>
    <alternativeName>
        <fullName evidence="10">L-glutamine--D-fructose-6-phosphate amidotransferase</fullName>
    </alternativeName>
</protein>
<feature type="active site" description="For Fru-6P isomerization activity" evidence="10">
    <location>
        <position position="604"/>
    </location>
</feature>
<dbReference type="EMBL" id="WBZB01000046">
    <property type="protein sequence ID" value="KAB3527198.1"/>
    <property type="molecule type" value="Genomic_DNA"/>
</dbReference>
<dbReference type="NCBIfam" id="TIGR01135">
    <property type="entry name" value="glmS"/>
    <property type="match status" value="1"/>
</dbReference>
<accession>A0A833HMW6</accession>
<evidence type="ECO:0000256" key="3">
    <source>
        <dbReference type="ARBA" id="ARBA00012916"/>
    </source>
</evidence>
<organism evidence="13 14">
    <name type="scientific">Alkaliphilus serpentinus</name>
    <dbReference type="NCBI Taxonomy" id="1482731"/>
    <lineage>
        <taxon>Bacteria</taxon>
        <taxon>Bacillati</taxon>
        <taxon>Bacillota</taxon>
        <taxon>Clostridia</taxon>
        <taxon>Peptostreptococcales</taxon>
        <taxon>Natronincolaceae</taxon>
        <taxon>Alkaliphilus</taxon>
    </lineage>
</organism>
<evidence type="ECO:0000256" key="7">
    <source>
        <dbReference type="ARBA" id="ARBA00022679"/>
    </source>
</evidence>
<dbReference type="Proteomes" id="UP000465601">
    <property type="component" value="Unassembled WGS sequence"/>
</dbReference>
<reference evidence="13 14" key="1">
    <citation type="submission" date="2019-10" db="EMBL/GenBank/DDBJ databases">
        <title>Alkaliphilus serpentinus sp. nov. and Alkaliphilus pronyensis sp. nov., two novel anaerobic alkaliphilic species isolated from the serpentinized-hosted hydrothermal field of the Prony Bay (New Caledonia).</title>
        <authorList>
            <person name="Postec A."/>
        </authorList>
    </citation>
    <scope>NUCLEOTIDE SEQUENCE [LARGE SCALE GENOMIC DNA]</scope>
    <source>
        <strain evidence="13 14">LacT</strain>
    </source>
</reference>
<dbReference type="FunFam" id="3.40.50.10490:FF:000001">
    <property type="entry name" value="Glutamine--fructose-6-phosphate aminotransferase [isomerizing]"/>
    <property type="match status" value="1"/>
</dbReference>
<dbReference type="Pfam" id="PF13522">
    <property type="entry name" value="GATase_6"/>
    <property type="match status" value="1"/>
</dbReference>
<evidence type="ECO:0000256" key="2">
    <source>
        <dbReference type="ARBA" id="ARBA00004496"/>
    </source>
</evidence>
<keyword evidence="8" id="KW-0677">Repeat</keyword>
<evidence type="ECO:0000256" key="9">
    <source>
        <dbReference type="ARBA" id="ARBA00022962"/>
    </source>
</evidence>
<dbReference type="FunFam" id="3.60.20.10:FF:000006">
    <property type="entry name" value="Glutamine--fructose-6-phosphate aminotransferase [isomerizing]"/>
    <property type="match status" value="1"/>
</dbReference>
<evidence type="ECO:0000259" key="11">
    <source>
        <dbReference type="PROSITE" id="PS51278"/>
    </source>
</evidence>
<feature type="active site" description="Nucleophile; for GATase activity" evidence="10">
    <location>
        <position position="2"/>
    </location>
</feature>
<evidence type="ECO:0000256" key="8">
    <source>
        <dbReference type="ARBA" id="ARBA00022737"/>
    </source>
</evidence>
<dbReference type="PROSITE" id="PS51278">
    <property type="entry name" value="GATASE_TYPE_2"/>
    <property type="match status" value="1"/>
</dbReference>
<dbReference type="InterPro" id="IPR029055">
    <property type="entry name" value="Ntn_hydrolases_N"/>
</dbReference>
<dbReference type="Gene3D" id="3.40.50.10490">
    <property type="entry name" value="Glucose-6-phosphate isomerase like protein, domain 1"/>
    <property type="match status" value="2"/>
</dbReference>
<name>A0A833HMW6_9FIRM</name>